<dbReference type="InterPro" id="IPR027303">
    <property type="entry name" value="Gln_synth_gly_rich_site"/>
</dbReference>
<proteinExistence type="inferred from homology"/>
<dbReference type="SUPFAM" id="SSF54368">
    <property type="entry name" value="Glutamine synthetase, N-terminal domain"/>
    <property type="match status" value="1"/>
</dbReference>
<feature type="domain" description="GS catalytic" evidence="8">
    <location>
        <begin position="110"/>
        <end position="442"/>
    </location>
</feature>
<dbReference type="PANTHER" id="PTHR43785">
    <property type="entry name" value="GAMMA-GLUTAMYLPUTRESCINE SYNTHETASE"/>
    <property type="match status" value="1"/>
</dbReference>
<dbReference type="SMART" id="SM01230">
    <property type="entry name" value="Gln-synt_C"/>
    <property type="match status" value="1"/>
</dbReference>
<keyword evidence="12" id="KW-1185">Reference proteome</keyword>
<comment type="cofactor">
    <cofactor evidence="1">
        <name>Mg(2+)</name>
        <dbReference type="ChEBI" id="CHEBI:18420"/>
    </cofactor>
</comment>
<dbReference type="GO" id="GO:0005524">
    <property type="term" value="F:ATP binding"/>
    <property type="evidence" value="ECO:0007669"/>
    <property type="project" value="UniProtKB-KW"/>
</dbReference>
<keyword evidence="4" id="KW-0067">ATP-binding</keyword>
<dbReference type="GO" id="GO:0006542">
    <property type="term" value="P:glutamine biosynthetic process"/>
    <property type="evidence" value="ECO:0007669"/>
    <property type="project" value="InterPro"/>
</dbReference>
<dbReference type="PANTHER" id="PTHR43785:SF12">
    <property type="entry name" value="TYPE-1 GLUTAMINE SYNTHETASE 2"/>
    <property type="match status" value="1"/>
</dbReference>
<dbReference type="PROSITE" id="PS00181">
    <property type="entry name" value="GLNA_ATP"/>
    <property type="match status" value="1"/>
</dbReference>
<keyword evidence="5" id="KW-0460">Magnesium</keyword>
<keyword evidence="3" id="KW-0547">Nucleotide-binding</keyword>
<reference evidence="10" key="1">
    <citation type="journal article" date="2014" name="Int. J. Syst. Evol. Microbiol.">
        <title>Complete genome sequence of Corynebacterium casei LMG S-19264T (=DSM 44701T), isolated from a smear-ripened cheese.</title>
        <authorList>
            <consortium name="US DOE Joint Genome Institute (JGI-PGF)"/>
            <person name="Walter F."/>
            <person name="Albersmeier A."/>
            <person name="Kalinowski J."/>
            <person name="Ruckert C."/>
        </authorList>
    </citation>
    <scope>NUCLEOTIDE SEQUENCE</scope>
    <source>
        <strain evidence="10">JCM 11219</strain>
    </source>
</reference>
<accession>A0A830EIC4</accession>
<evidence type="ECO:0000256" key="7">
    <source>
        <dbReference type="RuleBase" id="RU000384"/>
    </source>
</evidence>
<evidence type="ECO:0000256" key="5">
    <source>
        <dbReference type="ARBA" id="ARBA00022842"/>
    </source>
</evidence>
<dbReference type="Proteomes" id="UP001060771">
    <property type="component" value="Chromosome"/>
</dbReference>
<dbReference type="AlphaFoldDB" id="A0A830EIC4"/>
<evidence type="ECO:0000313" key="9">
    <source>
        <dbReference type="EMBL" id="BDR92297.1"/>
    </source>
</evidence>
<reference evidence="9" key="4">
    <citation type="journal article" date="2023" name="Microbiol. Resour. Announc.">
        <title>Complete Genome Sequence of Vulcanisaeta souniana Strain IC-059, a Hyperthermophilic Archaeon Isolated from Hot Spring Water in Japan.</title>
        <authorList>
            <person name="Kato S."/>
            <person name="Itoh T."/>
            <person name="Wu L."/>
            <person name="Ma J."/>
            <person name="Ohkuma M."/>
        </authorList>
    </citation>
    <scope>NUCLEOTIDE SEQUENCE</scope>
    <source>
        <strain evidence="9">JCM 11219</strain>
    </source>
</reference>
<name>A0A830EIC4_9CREN</name>
<dbReference type="Gene3D" id="3.10.20.70">
    <property type="entry name" value="Glutamine synthetase, N-terminal domain"/>
    <property type="match status" value="1"/>
</dbReference>
<evidence type="ECO:0000313" key="12">
    <source>
        <dbReference type="Proteomes" id="UP001060771"/>
    </source>
</evidence>
<dbReference type="Proteomes" id="UP000657075">
    <property type="component" value="Unassembled WGS sequence"/>
</dbReference>
<dbReference type="Gene3D" id="3.30.590.10">
    <property type="entry name" value="Glutamine synthetase/guanido kinase, catalytic domain"/>
    <property type="match status" value="1"/>
</dbReference>
<organism evidence="10 11">
    <name type="scientific">Vulcanisaeta souniana JCM 11219</name>
    <dbReference type="NCBI Taxonomy" id="1293586"/>
    <lineage>
        <taxon>Archaea</taxon>
        <taxon>Thermoproteota</taxon>
        <taxon>Thermoprotei</taxon>
        <taxon>Thermoproteales</taxon>
        <taxon>Thermoproteaceae</taxon>
        <taxon>Vulcanisaeta</taxon>
    </lineage>
</organism>
<evidence type="ECO:0000256" key="1">
    <source>
        <dbReference type="ARBA" id="ARBA00001946"/>
    </source>
</evidence>
<dbReference type="SUPFAM" id="SSF55931">
    <property type="entry name" value="Glutamine synthetase/guanido kinase"/>
    <property type="match status" value="1"/>
</dbReference>
<evidence type="ECO:0000256" key="2">
    <source>
        <dbReference type="ARBA" id="ARBA00022598"/>
    </source>
</evidence>
<dbReference type="EMBL" id="BMNM01000003">
    <property type="protein sequence ID" value="GGI74511.1"/>
    <property type="molecule type" value="Genomic_DNA"/>
</dbReference>
<dbReference type="RefSeq" id="WP_188602878.1">
    <property type="nucleotide sequence ID" value="NZ_AP026830.1"/>
</dbReference>
<dbReference type="PROSITE" id="PS51987">
    <property type="entry name" value="GS_CATALYTIC"/>
    <property type="match status" value="1"/>
</dbReference>
<dbReference type="Pfam" id="PF00120">
    <property type="entry name" value="Gln-synt_C"/>
    <property type="match status" value="1"/>
</dbReference>
<sequence length="442" mass="50140">MPAKNLEIEPVDLWRLLRASGVKYVKFLIVDINGVPRSETVPIDMAKDLFIDGMPFDASSIPLYSTVNRSDFVAYVDPRAVYIEHWQDGKVADVFTVISDISDKPSSLDPRRVLNDTLEQVRSKGYDFLMGVEVEFFVVKEDNGKPTLADTGVYFDGWNVTVQSQFMKELINAIAEAGINYTKIHHEVAPSQYEINIGAYDPLRLADQVIYFKIMAKDIAQKYGLKATFMPKPFWGVNGSGAHTHISVWKDGKNLFQSNTGKITEECGYAISAILGSARALSSFVAPLVNSYKRLVPHYEAPTRIVWGYANRSAMVRIPQYKMKINRFEYRHPDPSMNPYLAFAAMVKAVMKGLEERREPPPPTDDIAYELTNAPETPATLEATLNELSKSFLATELPSELVNAYMRVKQNEWEDYLTNVGPWEKTWNVITQWEYNRYLVTA</sequence>
<keyword evidence="2" id="KW-0436">Ligase</keyword>
<evidence type="ECO:0000256" key="6">
    <source>
        <dbReference type="PROSITE-ProRule" id="PRU01331"/>
    </source>
</evidence>
<reference evidence="12" key="3">
    <citation type="submission" date="2022-09" db="EMBL/GenBank/DDBJ databases">
        <title>Complete genome sequence of Vulcanisaeta souniana.</title>
        <authorList>
            <person name="Kato S."/>
            <person name="Itoh T."/>
            <person name="Ohkuma M."/>
        </authorList>
    </citation>
    <scope>NUCLEOTIDE SEQUENCE [LARGE SCALE GENOMIC DNA]</scope>
    <source>
        <strain evidence="12">JCM 11219</strain>
    </source>
</reference>
<evidence type="ECO:0000256" key="4">
    <source>
        <dbReference type="ARBA" id="ARBA00022840"/>
    </source>
</evidence>
<protein>
    <submittedName>
        <fullName evidence="10">Glutamine synthetase</fullName>
    </submittedName>
</protein>
<dbReference type="Pfam" id="PF03951">
    <property type="entry name" value="Gln-synt_N"/>
    <property type="match status" value="1"/>
</dbReference>
<dbReference type="InterPro" id="IPR008146">
    <property type="entry name" value="Gln_synth_cat_dom"/>
</dbReference>
<evidence type="ECO:0000313" key="10">
    <source>
        <dbReference type="EMBL" id="GGI74511.1"/>
    </source>
</evidence>
<evidence type="ECO:0000259" key="8">
    <source>
        <dbReference type="PROSITE" id="PS51987"/>
    </source>
</evidence>
<comment type="similarity">
    <text evidence="6 7">Belongs to the glutamine synthetase family.</text>
</comment>
<dbReference type="OrthoDB" id="36124at2157"/>
<dbReference type="GO" id="GO:0004356">
    <property type="term" value="F:glutamine synthetase activity"/>
    <property type="evidence" value="ECO:0007669"/>
    <property type="project" value="InterPro"/>
</dbReference>
<gene>
    <name evidence="10" type="ORF">GCM10007112_09070</name>
    <name evidence="9" type="ORF">Vsou_13900</name>
</gene>
<dbReference type="InterPro" id="IPR008147">
    <property type="entry name" value="Gln_synt_N"/>
</dbReference>
<reference evidence="10" key="2">
    <citation type="submission" date="2020-09" db="EMBL/GenBank/DDBJ databases">
        <authorList>
            <person name="Sun Q."/>
            <person name="Ohkuma M."/>
        </authorList>
    </citation>
    <scope>NUCLEOTIDE SEQUENCE</scope>
    <source>
        <strain evidence="10">JCM 11219</strain>
    </source>
</reference>
<dbReference type="InterPro" id="IPR014746">
    <property type="entry name" value="Gln_synth/guanido_kin_cat_dom"/>
</dbReference>
<evidence type="ECO:0000313" key="11">
    <source>
        <dbReference type="Proteomes" id="UP000657075"/>
    </source>
</evidence>
<dbReference type="EMBL" id="AP026830">
    <property type="protein sequence ID" value="BDR92297.1"/>
    <property type="molecule type" value="Genomic_DNA"/>
</dbReference>
<dbReference type="InterPro" id="IPR036651">
    <property type="entry name" value="Gln_synt_N_sf"/>
</dbReference>
<dbReference type="GeneID" id="76206937"/>
<evidence type="ECO:0000256" key="3">
    <source>
        <dbReference type="ARBA" id="ARBA00022741"/>
    </source>
</evidence>